<dbReference type="InterPro" id="IPR025558">
    <property type="entry name" value="DUF4283"/>
</dbReference>
<accession>A0A7J6H4V3</accession>
<gene>
    <name evidence="3" type="ORF">F8388_019961</name>
</gene>
<evidence type="ECO:0000259" key="2">
    <source>
        <dbReference type="Pfam" id="PF14111"/>
    </source>
</evidence>
<feature type="compositionally biased region" description="Polar residues" evidence="1">
    <location>
        <begin position="197"/>
        <end position="209"/>
    </location>
</feature>
<feature type="region of interest" description="Disordered" evidence="1">
    <location>
        <begin position="145"/>
        <end position="209"/>
    </location>
</feature>
<evidence type="ECO:0000256" key="1">
    <source>
        <dbReference type="SAM" id="MobiDB-lite"/>
    </source>
</evidence>
<reference evidence="3 4" key="1">
    <citation type="journal article" date="2020" name="bioRxiv">
        <title>Sequence and annotation of 42 cannabis genomes reveals extensive copy number variation in cannabinoid synthesis and pathogen resistance genes.</title>
        <authorList>
            <person name="Mckernan K.J."/>
            <person name="Helbert Y."/>
            <person name="Kane L.T."/>
            <person name="Ebling H."/>
            <person name="Zhang L."/>
            <person name="Liu B."/>
            <person name="Eaton Z."/>
            <person name="Mclaughlin S."/>
            <person name="Kingan S."/>
            <person name="Baybayan P."/>
            <person name="Concepcion G."/>
            <person name="Jordan M."/>
            <person name="Riva A."/>
            <person name="Barbazuk W."/>
            <person name="Harkins T."/>
        </authorList>
    </citation>
    <scope>NUCLEOTIDE SEQUENCE [LARGE SCALE GENOMIC DNA]</scope>
    <source>
        <strain evidence="4">cv. Jamaican Lion 4</strain>
        <tissue evidence="3">Leaf</tissue>
    </source>
</reference>
<dbReference type="Pfam" id="PF14111">
    <property type="entry name" value="DUF4283"/>
    <property type="match status" value="1"/>
</dbReference>
<dbReference type="AlphaFoldDB" id="A0A7J6H4V3"/>
<proteinExistence type="predicted"/>
<feature type="domain" description="DUF4283" evidence="2">
    <location>
        <begin position="41"/>
        <end position="112"/>
    </location>
</feature>
<protein>
    <recommendedName>
        <fullName evidence="2">DUF4283 domain-containing protein</fullName>
    </recommendedName>
</protein>
<dbReference type="EMBL" id="JAATIP010000029">
    <property type="protein sequence ID" value="KAF4390306.1"/>
    <property type="molecule type" value="Genomic_DNA"/>
</dbReference>
<comment type="caution">
    <text evidence="3">The sequence shown here is derived from an EMBL/GenBank/DDBJ whole genome shotgun (WGS) entry which is preliminary data.</text>
</comment>
<name>A0A7J6H4V3_CANSA</name>
<evidence type="ECO:0000313" key="4">
    <source>
        <dbReference type="Proteomes" id="UP000525078"/>
    </source>
</evidence>
<organism evidence="3 4">
    <name type="scientific">Cannabis sativa</name>
    <name type="common">Hemp</name>
    <name type="synonym">Marijuana</name>
    <dbReference type="NCBI Taxonomy" id="3483"/>
    <lineage>
        <taxon>Eukaryota</taxon>
        <taxon>Viridiplantae</taxon>
        <taxon>Streptophyta</taxon>
        <taxon>Embryophyta</taxon>
        <taxon>Tracheophyta</taxon>
        <taxon>Spermatophyta</taxon>
        <taxon>Magnoliopsida</taxon>
        <taxon>eudicotyledons</taxon>
        <taxon>Gunneridae</taxon>
        <taxon>Pentapetalae</taxon>
        <taxon>rosids</taxon>
        <taxon>fabids</taxon>
        <taxon>Rosales</taxon>
        <taxon>Cannabaceae</taxon>
        <taxon>Cannabis</taxon>
    </lineage>
</organism>
<evidence type="ECO:0000313" key="3">
    <source>
        <dbReference type="EMBL" id="KAF4390306.1"/>
    </source>
</evidence>
<sequence length="209" mass="23057">MASPSNNRDFDNLTLEDEEEIGISIEDNGGPEEIEFVYDPQLCLVGKFIVNGAVDFLSMQQTLPALWKPGRGVYIKELGANLYLFQFYHEIDIKRVCEGSPWYFNRKALIVESARLMAPFRRQTKLIGAQWLQNGIDGHGDIGSSTIHSRPQGTAVPLTEGGGQRVDNRGQGRVNLAPDIQGINVDGDDRGHDNGEDLSQSGQAVLQQS</sequence>
<dbReference type="Proteomes" id="UP000525078">
    <property type="component" value="Unassembled WGS sequence"/>
</dbReference>